<evidence type="ECO:0000313" key="2">
    <source>
        <dbReference type="EMBL" id="MDS9468819.1"/>
    </source>
</evidence>
<sequence>MADRNAALPAAFGAAAALIRLVAIYALCACSGWLCARMGLPLPWMIGPLLTTAAMALSGMLPKALPVRTRPFGQAVVASTVGLSFTTEALHVVIATLPLLVGMATMTAVLALGLSVMQARIARVRLSRMALATFPVAPVEAAIIAESCGIPPAPVVMAQTLRIAAIVVTVPLLLYAIDGRPDALLPVRVADAGHPALLAVVVLLAASGGQIFRRLGWANPHFLGPLTLTAIVTASGIALPHYPPPVLAAAQILLGAWLGSTFQTHLFRGAWHEMVVSLIGTVLLLALTSGGALILARLSGLNWETAILGTAPGGVTEMALTAQYLRQDVALVTAAHVVRIFLLMPLARPLIRLLDRHDRADAT</sequence>
<dbReference type="EMBL" id="JAVQLW010000002">
    <property type="protein sequence ID" value="MDS9468819.1"/>
    <property type="molecule type" value="Genomic_DNA"/>
</dbReference>
<name>A0ABU2HW47_9RHOB</name>
<feature type="transmembrane region" description="Helical" evidence="1">
    <location>
        <begin position="6"/>
        <end position="28"/>
    </location>
</feature>
<dbReference type="RefSeq" id="WP_311161242.1">
    <property type="nucleotide sequence ID" value="NZ_JAVQLW010000002.1"/>
</dbReference>
<dbReference type="PIRSF" id="PIRSF038991">
    <property type="entry name" value="Protein_AbrB"/>
    <property type="match status" value="1"/>
</dbReference>
<evidence type="ECO:0000313" key="3">
    <source>
        <dbReference type="Proteomes" id="UP001269144"/>
    </source>
</evidence>
<protein>
    <submittedName>
        <fullName evidence="2">AbrB family transcriptional regulator</fullName>
    </submittedName>
</protein>
<keyword evidence="1" id="KW-0812">Transmembrane</keyword>
<organism evidence="2 3">
    <name type="scientific">Paracoccus aurantius</name>
    <dbReference type="NCBI Taxonomy" id="3073814"/>
    <lineage>
        <taxon>Bacteria</taxon>
        <taxon>Pseudomonadati</taxon>
        <taxon>Pseudomonadota</taxon>
        <taxon>Alphaproteobacteria</taxon>
        <taxon>Rhodobacterales</taxon>
        <taxon>Paracoccaceae</taxon>
        <taxon>Paracoccus</taxon>
    </lineage>
</organism>
<gene>
    <name evidence="2" type="ORF">RGQ15_14735</name>
</gene>
<feature type="transmembrane region" description="Helical" evidence="1">
    <location>
        <begin position="89"/>
        <end position="116"/>
    </location>
</feature>
<feature type="transmembrane region" description="Helical" evidence="1">
    <location>
        <begin position="197"/>
        <end position="215"/>
    </location>
</feature>
<reference evidence="3" key="1">
    <citation type="submission" date="2023-07" db="EMBL/GenBank/DDBJ databases">
        <title>Paracoccus sp. MBLB3053 whole genome sequence.</title>
        <authorList>
            <person name="Hwang C.Y."/>
            <person name="Cho E.-S."/>
            <person name="Seo M.-J."/>
        </authorList>
    </citation>
    <scope>NUCLEOTIDE SEQUENCE [LARGE SCALE GENOMIC DNA]</scope>
    <source>
        <strain evidence="3">MBLB3053</strain>
    </source>
</reference>
<dbReference type="InterPro" id="IPR017516">
    <property type="entry name" value="AbrB_dup"/>
</dbReference>
<evidence type="ECO:0000256" key="1">
    <source>
        <dbReference type="SAM" id="Phobius"/>
    </source>
</evidence>
<dbReference type="PANTHER" id="PTHR38457:SF1">
    <property type="entry name" value="REGULATOR ABRB-RELATED"/>
    <property type="match status" value="1"/>
</dbReference>
<feature type="transmembrane region" description="Helical" evidence="1">
    <location>
        <begin position="40"/>
        <end position="61"/>
    </location>
</feature>
<feature type="transmembrane region" description="Helical" evidence="1">
    <location>
        <begin position="329"/>
        <end position="347"/>
    </location>
</feature>
<dbReference type="InterPro" id="IPR007820">
    <property type="entry name" value="AbrB_fam"/>
</dbReference>
<feature type="transmembrane region" description="Helical" evidence="1">
    <location>
        <begin position="274"/>
        <end position="296"/>
    </location>
</feature>
<dbReference type="NCBIfam" id="TIGR03082">
    <property type="entry name" value="Gneg_AbrB_dup"/>
    <property type="match status" value="1"/>
</dbReference>
<keyword evidence="1" id="KW-0472">Membrane</keyword>
<proteinExistence type="predicted"/>
<keyword evidence="3" id="KW-1185">Reference proteome</keyword>
<dbReference type="Pfam" id="PF05145">
    <property type="entry name" value="AbrB"/>
    <property type="match status" value="1"/>
</dbReference>
<comment type="caution">
    <text evidence="2">The sequence shown here is derived from an EMBL/GenBank/DDBJ whole genome shotgun (WGS) entry which is preliminary data.</text>
</comment>
<dbReference type="Proteomes" id="UP001269144">
    <property type="component" value="Unassembled WGS sequence"/>
</dbReference>
<feature type="transmembrane region" description="Helical" evidence="1">
    <location>
        <begin position="160"/>
        <end position="177"/>
    </location>
</feature>
<keyword evidence="1" id="KW-1133">Transmembrane helix</keyword>
<feature type="transmembrane region" description="Helical" evidence="1">
    <location>
        <begin position="248"/>
        <end position="267"/>
    </location>
</feature>
<dbReference type="PANTHER" id="PTHR38457">
    <property type="entry name" value="REGULATOR ABRB-RELATED"/>
    <property type="match status" value="1"/>
</dbReference>
<accession>A0ABU2HW47</accession>